<accession>A0A2J8K1X6</accession>
<evidence type="ECO:0000313" key="2">
    <source>
        <dbReference type="Proteomes" id="UP000236370"/>
    </source>
</evidence>
<gene>
    <name evidence="1" type="ORF">CK820_G0042280</name>
</gene>
<dbReference type="EMBL" id="NBAG03000399">
    <property type="protein sequence ID" value="PNI29009.1"/>
    <property type="molecule type" value="Genomic_DNA"/>
</dbReference>
<protein>
    <submittedName>
        <fullName evidence="1">PLA2G4C isoform 19</fullName>
    </submittedName>
</protein>
<dbReference type="Proteomes" id="UP000236370">
    <property type="component" value="Unassembled WGS sequence"/>
</dbReference>
<proteinExistence type="predicted"/>
<sequence length="36" mass="4098">MRTRPRPRLRLECNGMISAHWHLHLLSSSDSPPSAS</sequence>
<dbReference type="AlphaFoldDB" id="A0A2J8K1X6"/>
<reference evidence="1 2" key="1">
    <citation type="submission" date="2017-12" db="EMBL/GenBank/DDBJ databases">
        <title>High-resolution comparative analysis of great ape genomes.</title>
        <authorList>
            <person name="Pollen A."/>
            <person name="Hastie A."/>
            <person name="Hormozdiari F."/>
            <person name="Dougherty M."/>
            <person name="Liu R."/>
            <person name="Chaisson M."/>
            <person name="Hoppe E."/>
            <person name="Hill C."/>
            <person name="Pang A."/>
            <person name="Hillier L."/>
            <person name="Baker C."/>
            <person name="Armstrong J."/>
            <person name="Shendure J."/>
            <person name="Paten B."/>
            <person name="Wilson R."/>
            <person name="Chao H."/>
            <person name="Schneider V."/>
            <person name="Ventura M."/>
            <person name="Kronenberg Z."/>
            <person name="Murali S."/>
            <person name="Gordon D."/>
            <person name="Cantsilieris S."/>
            <person name="Munson K."/>
            <person name="Nelson B."/>
            <person name="Raja A."/>
            <person name="Underwood J."/>
            <person name="Diekhans M."/>
            <person name="Fiddes I."/>
            <person name="Haussler D."/>
            <person name="Eichler E."/>
        </authorList>
    </citation>
    <scope>NUCLEOTIDE SEQUENCE [LARGE SCALE GENOMIC DNA]</scope>
    <source>
        <strain evidence="1">Yerkes chimp pedigree #C0471</strain>
    </source>
</reference>
<comment type="caution">
    <text evidence="1">The sequence shown here is derived from an EMBL/GenBank/DDBJ whole genome shotgun (WGS) entry which is preliminary data.</text>
</comment>
<organism evidence="1 2">
    <name type="scientific">Pan troglodytes</name>
    <name type="common">Chimpanzee</name>
    <dbReference type="NCBI Taxonomy" id="9598"/>
    <lineage>
        <taxon>Eukaryota</taxon>
        <taxon>Metazoa</taxon>
        <taxon>Chordata</taxon>
        <taxon>Craniata</taxon>
        <taxon>Vertebrata</taxon>
        <taxon>Euteleostomi</taxon>
        <taxon>Mammalia</taxon>
        <taxon>Eutheria</taxon>
        <taxon>Euarchontoglires</taxon>
        <taxon>Primates</taxon>
        <taxon>Haplorrhini</taxon>
        <taxon>Catarrhini</taxon>
        <taxon>Hominidae</taxon>
        <taxon>Pan</taxon>
    </lineage>
</organism>
<name>A0A2J8K1X6_PANTR</name>
<evidence type="ECO:0000313" key="1">
    <source>
        <dbReference type="EMBL" id="PNI29009.1"/>
    </source>
</evidence>